<reference evidence="6 7" key="1">
    <citation type="submission" date="2013-03" db="EMBL/GenBank/DDBJ databases">
        <authorList>
            <person name="Linke B."/>
        </authorList>
    </citation>
    <scope>NUCLEOTIDE SEQUENCE [LARGE SCALE GENOMIC DNA]</scope>
    <source>
        <strain evidence="6 7">B13</strain>
    </source>
</reference>
<name>A0A024HEU9_PSEKB</name>
<keyword evidence="2 4" id="KW-0963">Cytoplasm</keyword>
<dbReference type="Proteomes" id="UP000025241">
    <property type="component" value="Chromosome I"/>
</dbReference>
<reference evidence="6 7" key="2">
    <citation type="submission" date="2014-05" db="EMBL/GenBank/DDBJ databases">
        <title>Genome sequence of the 3-chlorobenzoate degrading bacterium Pseudomonas knackmussii B13 shows multiple evidence for horizontal gene transfer.</title>
        <authorList>
            <person name="Miyazaki R."/>
            <person name="Bertelli C."/>
            <person name="Falquet L."/>
            <person name="Robinson-Rechavi M."/>
            <person name="Gharib W."/>
            <person name="Roy S."/>
            <person name="Van der Meer J.R."/>
        </authorList>
    </citation>
    <scope>NUCLEOTIDE SEQUENCE [LARGE SCALE GENOMIC DNA]</scope>
    <source>
        <strain evidence="6 7">B13</strain>
    </source>
</reference>
<dbReference type="InterPro" id="IPR005623">
    <property type="entry name" value="Chaperone_NapD_NO3_reduct"/>
</dbReference>
<evidence type="ECO:0000256" key="5">
    <source>
        <dbReference type="SAM" id="MobiDB-lite"/>
    </source>
</evidence>
<feature type="compositionally biased region" description="Low complexity" evidence="5">
    <location>
        <begin position="81"/>
        <end position="93"/>
    </location>
</feature>
<dbReference type="RefSeq" id="WP_052355218.1">
    <property type="nucleotide sequence ID" value="NZ_HG322950.1"/>
</dbReference>
<dbReference type="Gene3D" id="3.30.70.920">
    <property type="match status" value="1"/>
</dbReference>
<dbReference type="GO" id="GO:0005048">
    <property type="term" value="F:signal sequence binding"/>
    <property type="evidence" value="ECO:0007669"/>
    <property type="project" value="UniProtKB-UniRule"/>
</dbReference>
<dbReference type="GO" id="GO:0005737">
    <property type="term" value="C:cytoplasm"/>
    <property type="evidence" value="ECO:0007669"/>
    <property type="project" value="UniProtKB-SubCell"/>
</dbReference>
<organism evidence="6 7">
    <name type="scientific">Pseudomonas knackmussii (strain DSM 6978 / CCUG 54928 / LMG 23759 / B13)</name>
    <dbReference type="NCBI Taxonomy" id="1301098"/>
    <lineage>
        <taxon>Bacteria</taxon>
        <taxon>Pseudomonadati</taxon>
        <taxon>Pseudomonadota</taxon>
        <taxon>Gammaproteobacteria</taxon>
        <taxon>Pseudomonadales</taxon>
        <taxon>Pseudomonadaceae</taxon>
        <taxon>Pseudomonas</taxon>
    </lineage>
</organism>
<protein>
    <recommendedName>
        <fullName evidence="4">Chaperone NapD</fullName>
    </recommendedName>
    <alternativeName>
        <fullName evidence="4">NapA signal peptide-binding chaperone NapD</fullName>
    </alternativeName>
</protein>
<gene>
    <name evidence="4" type="primary">napD</name>
    <name evidence="6" type="ORF">PKB_1771</name>
</gene>
<evidence type="ECO:0000256" key="1">
    <source>
        <dbReference type="ARBA" id="ARBA00004496"/>
    </source>
</evidence>
<dbReference type="HOGENOM" id="CLU_155794_5_1_6"/>
<dbReference type="KEGG" id="pkc:PKB_1771"/>
<comment type="function">
    <text evidence="4">Chaperone for NapA, the catalytic subunit of the periplasmic nitrate reductase. It binds directly and specifically to the twin-arginine signal peptide of NapA, preventing premature interaction with the Tat translocase and premature export.</text>
</comment>
<dbReference type="GO" id="GO:0051224">
    <property type="term" value="P:negative regulation of protein transport"/>
    <property type="evidence" value="ECO:0007669"/>
    <property type="project" value="UniProtKB-UniRule"/>
</dbReference>
<dbReference type="Pfam" id="PF03927">
    <property type="entry name" value="NapD"/>
    <property type="match status" value="1"/>
</dbReference>
<dbReference type="eggNOG" id="COG3062">
    <property type="taxonomic scope" value="Bacteria"/>
</dbReference>
<keyword evidence="3 4" id="KW-0143">Chaperone</keyword>
<dbReference type="HAMAP" id="MF_02200">
    <property type="entry name" value="NapD"/>
    <property type="match status" value="1"/>
</dbReference>
<comment type="subunit">
    <text evidence="4">Interacts with the cytoplasmic NapA precursor.</text>
</comment>
<dbReference type="STRING" id="1301098.PKB_1771"/>
<dbReference type="PATRIC" id="fig|1301098.3.peg.1765"/>
<feature type="region of interest" description="Disordered" evidence="5">
    <location>
        <begin position="80"/>
        <end position="102"/>
    </location>
</feature>
<evidence type="ECO:0000256" key="2">
    <source>
        <dbReference type="ARBA" id="ARBA00022490"/>
    </source>
</evidence>
<accession>A0A024HEU9</accession>
<evidence type="ECO:0000313" key="7">
    <source>
        <dbReference type="Proteomes" id="UP000025241"/>
    </source>
</evidence>
<keyword evidence="7" id="KW-1185">Reference proteome</keyword>
<dbReference type="AlphaFoldDB" id="A0A024HEU9"/>
<dbReference type="EMBL" id="HG322950">
    <property type="protein sequence ID" value="CDF83129.1"/>
    <property type="molecule type" value="Genomic_DNA"/>
</dbReference>
<dbReference type="PANTHER" id="PTHR38603">
    <property type="entry name" value="CHAPERONE NAPD"/>
    <property type="match status" value="1"/>
</dbReference>
<comment type="similarity">
    <text evidence="4">Belongs to the NapD family.</text>
</comment>
<evidence type="ECO:0000313" key="6">
    <source>
        <dbReference type="EMBL" id="CDF83129.1"/>
    </source>
</evidence>
<dbReference type="PANTHER" id="PTHR38603:SF1">
    <property type="entry name" value="CHAPERONE NAPD"/>
    <property type="match status" value="1"/>
</dbReference>
<dbReference type="FunFam" id="3.30.70.920:FF:000004">
    <property type="entry name" value="Chaperone NapD"/>
    <property type="match status" value="1"/>
</dbReference>
<evidence type="ECO:0000256" key="4">
    <source>
        <dbReference type="HAMAP-Rule" id="MF_02200"/>
    </source>
</evidence>
<comment type="subcellular location">
    <subcellularLocation>
        <location evidence="1 4">Cytoplasm</location>
    </subcellularLocation>
</comment>
<evidence type="ECO:0000256" key="3">
    <source>
        <dbReference type="ARBA" id="ARBA00023186"/>
    </source>
</evidence>
<dbReference type="OrthoDB" id="5770785at2"/>
<sequence length="102" mass="10802">MPDCIQIASLLVHARPELLGAVKANLARLPHLELHQESPLGKLVVVLEAEQEEQILATLEAIHSLPGVLNAVLVYHETVEQPDAPQKPAADAPVGLAAGGTR</sequence>
<proteinExistence type="inferred from homology"/>